<evidence type="ECO:0000256" key="1">
    <source>
        <dbReference type="ARBA" id="ARBA00009437"/>
    </source>
</evidence>
<dbReference type="EMBL" id="BAABWN010000003">
    <property type="protein sequence ID" value="GAA6167322.1"/>
    <property type="molecule type" value="Genomic_DNA"/>
</dbReference>
<keyword evidence="7" id="KW-1185">Reference proteome</keyword>
<feature type="domain" description="HTH lysR-type" evidence="5">
    <location>
        <begin position="4"/>
        <end position="61"/>
    </location>
</feature>
<protein>
    <submittedName>
        <fullName evidence="6">LysR family transcriptional regulator</fullName>
    </submittedName>
</protein>
<keyword evidence="2" id="KW-0805">Transcription regulation</keyword>
<dbReference type="InterPro" id="IPR036390">
    <property type="entry name" value="WH_DNA-bd_sf"/>
</dbReference>
<dbReference type="InterPro" id="IPR000847">
    <property type="entry name" value="LysR_HTH_N"/>
</dbReference>
<dbReference type="InterPro" id="IPR050389">
    <property type="entry name" value="LysR-type_TF"/>
</dbReference>
<evidence type="ECO:0000313" key="6">
    <source>
        <dbReference type="EMBL" id="GAA6167322.1"/>
    </source>
</evidence>
<keyword evidence="3" id="KW-0238">DNA-binding</keyword>
<reference evidence="6 7" key="1">
    <citation type="submission" date="2024-04" db="EMBL/GenBank/DDBJ databases">
        <title>Draft genome sequence of Sessilibacter corallicola NBRC 116591.</title>
        <authorList>
            <person name="Miyakawa T."/>
            <person name="Kusuya Y."/>
            <person name="Miura T."/>
        </authorList>
    </citation>
    <scope>NUCLEOTIDE SEQUENCE [LARGE SCALE GENOMIC DNA]</scope>
    <source>
        <strain evidence="6 7">KU-00831-HH</strain>
    </source>
</reference>
<sequence length="300" mass="33284">MDTLDVKQMKLLLALLEEKNLTRVANKLSVSQQAVSEQLKKLRMTFSDRLFVRAKHGVVPTPFAENLGVVVRDVLEKLEQARRQDTFSLTNVSQTFVISASDYAQKVLLIDLLKIIRPQAPGLKVIIKDLETDNIERALLEGSVNLVISAPNGLPSSLPSTRLMSESFTCVVAASTPESVAPTCIEDLANCQHLIVSPSRAALKGSADSWFSEHGINRQISVSVPSFELAPEFIEAYGAVAFLPTRLLPDERLRPVKLETLPPGFELRAAWHHRCSQDPLHQWIVSELMQIAQSKEADEK</sequence>
<dbReference type="Gene3D" id="1.10.10.10">
    <property type="entry name" value="Winged helix-like DNA-binding domain superfamily/Winged helix DNA-binding domain"/>
    <property type="match status" value="1"/>
</dbReference>
<keyword evidence="4" id="KW-0804">Transcription</keyword>
<accession>A0ABQ0A6P2</accession>
<organism evidence="6 7">
    <name type="scientific">Sessilibacter corallicola</name>
    <dbReference type="NCBI Taxonomy" id="2904075"/>
    <lineage>
        <taxon>Bacteria</taxon>
        <taxon>Pseudomonadati</taxon>
        <taxon>Pseudomonadota</taxon>
        <taxon>Gammaproteobacteria</taxon>
        <taxon>Cellvibrionales</taxon>
        <taxon>Cellvibrionaceae</taxon>
        <taxon>Sessilibacter</taxon>
    </lineage>
</organism>
<dbReference type="PROSITE" id="PS50931">
    <property type="entry name" value="HTH_LYSR"/>
    <property type="match status" value="1"/>
</dbReference>
<dbReference type="PRINTS" id="PR00039">
    <property type="entry name" value="HTHLYSR"/>
</dbReference>
<dbReference type="PANTHER" id="PTHR30118:SF15">
    <property type="entry name" value="TRANSCRIPTIONAL REGULATORY PROTEIN"/>
    <property type="match status" value="1"/>
</dbReference>
<gene>
    <name evidence="6" type="ORF">NBRC116591_11320</name>
</gene>
<dbReference type="Pfam" id="PF03466">
    <property type="entry name" value="LysR_substrate"/>
    <property type="match status" value="1"/>
</dbReference>
<comment type="caution">
    <text evidence="6">The sequence shown here is derived from an EMBL/GenBank/DDBJ whole genome shotgun (WGS) entry which is preliminary data.</text>
</comment>
<name>A0ABQ0A6P2_9GAMM</name>
<evidence type="ECO:0000256" key="3">
    <source>
        <dbReference type="ARBA" id="ARBA00023125"/>
    </source>
</evidence>
<dbReference type="InterPro" id="IPR005119">
    <property type="entry name" value="LysR_subst-bd"/>
</dbReference>
<dbReference type="SUPFAM" id="SSF46785">
    <property type="entry name" value="Winged helix' DNA-binding domain"/>
    <property type="match status" value="1"/>
</dbReference>
<dbReference type="Pfam" id="PF00126">
    <property type="entry name" value="HTH_1"/>
    <property type="match status" value="1"/>
</dbReference>
<comment type="similarity">
    <text evidence="1">Belongs to the LysR transcriptional regulatory family.</text>
</comment>
<dbReference type="PANTHER" id="PTHR30118">
    <property type="entry name" value="HTH-TYPE TRANSCRIPTIONAL REGULATOR LEUO-RELATED"/>
    <property type="match status" value="1"/>
</dbReference>
<evidence type="ECO:0000313" key="7">
    <source>
        <dbReference type="Proteomes" id="UP001465153"/>
    </source>
</evidence>
<proteinExistence type="inferred from homology"/>
<dbReference type="InterPro" id="IPR036388">
    <property type="entry name" value="WH-like_DNA-bd_sf"/>
</dbReference>
<dbReference type="SUPFAM" id="SSF53850">
    <property type="entry name" value="Periplasmic binding protein-like II"/>
    <property type="match status" value="1"/>
</dbReference>
<evidence type="ECO:0000256" key="4">
    <source>
        <dbReference type="ARBA" id="ARBA00023163"/>
    </source>
</evidence>
<evidence type="ECO:0000256" key="2">
    <source>
        <dbReference type="ARBA" id="ARBA00023015"/>
    </source>
</evidence>
<dbReference type="Proteomes" id="UP001465153">
    <property type="component" value="Unassembled WGS sequence"/>
</dbReference>
<dbReference type="Gene3D" id="3.40.190.10">
    <property type="entry name" value="Periplasmic binding protein-like II"/>
    <property type="match status" value="2"/>
</dbReference>
<dbReference type="RefSeq" id="WP_233088646.1">
    <property type="nucleotide sequence ID" value="NZ_BAABWN010000003.1"/>
</dbReference>
<evidence type="ECO:0000259" key="5">
    <source>
        <dbReference type="PROSITE" id="PS50931"/>
    </source>
</evidence>